<feature type="compositionally biased region" description="Low complexity" evidence="1">
    <location>
        <begin position="51"/>
        <end position="63"/>
    </location>
</feature>
<organism evidence="2 3">
    <name type="scientific">Streptomyces buecherae</name>
    <dbReference type="NCBI Taxonomy" id="2763006"/>
    <lineage>
        <taxon>Bacteria</taxon>
        <taxon>Bacillati</taxon>
        <taxon>Actinomycetota</taxon>
        <taxon>Actinomycetes</taxon>
        <taxon>Kitasatosporales</taxon>
        <taxon>Streptomycetaceae</taxon>
        <taxon>Streptomyces</taxon>
    </lineage>
</organism>
<evidence type="ECO:0000256" key="1">
    <source>
        <dbReference type="SAM" id="MobiDB-lite"/>
    </source>
</evidence>
<sequence length="63" mass="6356">MPHAVVFDEIRAPAQDGPLTPIVLALPTPGGADGRAGERDDAPTDQPPTGPTTVPTAAPTDTN</sequence>
<evidence type="ECO:0000313" key="2">
    <source>
        <dbReference type="EMBL" id="QKW50407.1"/>
    </source>
</evidence>
<accession>A0A7H8N7E9</accession>
<protein>
    <submittedName>
        <fullName evidence="2">Uncharacterized protein</fullName>
    </submittedName>
</protein>
<dbReference type="AlphaFoldDB" id="A0A7H8N7E9"/>
<keyword evidence="3" id="KW-1185">Reference proteome</keyword>
<name>A0A7H8N7E9_9ACTN</name>
<feature type="compositionally biased region" description="Basic and acidic residues" evidence="1">
    <location>
        <begin position="1"/>
        <end position="11"/>
    </location>
</feature>
<proteinExistence type="predicted"/>
<evidence type="ECO:0000313" key="3">
    <source>
        <dbReference type="Proteomes" id="UP000509303"/>
    </source>
</evidence>
<reference evidence="2 3" key="1">
    <citation type="submission" date="2020-06" db="EMBL/GenBank/DDBJ databases">
        <title>Genome mining for natural products.</title>
        <authorList>
            <person name="Zhang B."/>
            <person name="Shi J."/>
            <person name="Ge H."/>
        </authorList>
    </citation>
    <scope>NUCLEOTIDE SEQUENCE [LARGE SCALE GENOMIC DNA]</scope>
    <source>
        <strain evidence="2 3">NA00687</strain>
    </source>
</reference>
<feature type="region of interest" description="Disordered" evidence="1">
    <location>
        <begin position="1"/>
        <end position="63"/>
    </location>
</feature>
<dbReference type="EMBL" id="CP054929">
    <property type="protein sequence ID" value="QKW50407.1"/>
    <property type="molecule type" value="Genomic_DNA"/>
</dbReference>
<gene>
    <name evidence="2" type="ORF">HUT08_13665</name>
</gene>
<dbReference type="RefSeq" id="WP_176162143.1">
    <property type="nucleotide sequence ID" value="NZ_CP054929.1"/>
</dbReference>
<dbReference type="Proteomes" id="UP000509303">
    <property type="component" value="Chromosome"/>
</dbReference>